<reference evidence="5 6" key="1">
    <citation type="journal article" date="2024" name="Nat. Commun.">
        <title>Phylogenomics reveals the evolutionary origins of lichenization in chlorophyte algae.</title>
        <authorList>
            <person name="Puginier C."/>
            <person name="Libourel C."/>
            <person name="Otte J."/>
            <person name="Skaloud P."/>
            <person name="Haon M."/>
            <person name="Grisel S."/>
            <person name="Petersen M."/>
            <person name="Berrin J.G."/>
            <person name="Delaux P.M."/>
            <person name="Dal Grande F."/>
            <person name="Keller J."/>
        </authorList>
    </citation>
    <scope>NUCLEOTIDE SEQUENCE [LARGE SCALE GENOMIC DNA]</scope>
    <source>
        <strain evidence="5 6">SAG 2043</strain>
    </source>
</reference>
<gene>
    <name evidence="5" type="ORF">WJX72_009105</name>
</gene>
<evidence type="ECO:0000256" key="1">
    <source>
        <dbReference type="ARBA" id="ARBA00022543"/>
    </source>
</evidence>
<keyword evidence="6" id="KW-1185">Reference proteome</keyword>
<keyword evidence="2" id="KW-0716">Sensory transduction</keyword>
<dbReference type="SMART" id="SM00091">
    <property type="entry name" value="PAS"/>
    <property type="match status" value="1"/>
</dbReference>
<dbReference type="InterPro" id="IPR035965">
    <property type="entry name" value="PAS-like_dom_sf"/>
</dbReference>
<feature type="region of interest" description="Disordered" evidence="3">
    <location>
        <begin position="252"/>
        <end position="339"/>
    </location>
</feature>
<dbReference type="SUPFAM" id="SSF55785">
    <property type="entry name" value="PYP-like sensor domain (PAS domain)"/>
    <property type="match status" value="1"/>
</dbReference>
<dbReference type="GO" id="GO:0009881">
    <property type="term" value="F:photoreceptor activity"/>
    <property type="evidence" value="ECO:0007669"/>
    <property type="project" value="UniProtKB-KW"/>
</dbReference>
<dbReference type="EMBL" id="JALJOR010000010">
    <property type="protein sequence ID" value="KAK9810344.1"/>
    <property type="molecule type" value="Genomic_DNA"/>
</dbReference>
<evidence type="ECO:0000256" key="2">
    <source>
        <dbReference type="ARBA" id="ARBA00022606"/>
    </source>
</evidence>
<keyword evidence="1" id="KW-0157">Chromophore</keyword>
<dbReference type="InterPro" id="IPR000014">
    <property type="entry name" value="PAS"/>
</dbReference>
<keyword evidence="1" id="KW-0600">Photoreceptor protein</keyword>
<proteinExistence type="predicted"/>
<dbReference type="NCBIfam" id="TIGR00229">
    <property type="entry name" value="sensory_box"/>
    <property type="match status" value="1"/>
</dbReference>
<organism evidence="5 6">
    <name type="scientific">[Myrmecia] bisecta</name>
    <dbReference type="NCBI Taxonomy" id="41462"/>
    <lineage>
        <taxon>Eukaryota</taxon>
        <taxon>Viridiplantae</taxon>
        <taxon>Chlorophyta</taxon>
        <taxon>core chlorophytes</taxon>
        <taxon>Trebouxiophyceae</taxon>
        <taxon>Trebouxiales</taxon>
        <taxon>Trebouxiaceae</taxon>
        <taxon>Myrmecia</taxon>
    </lineage>
</organism>
<evidence type="ECO:0000259" key="4">
    <source>
        <dbReference type="PROSITE" id="PS50112"/>
    </source>
</evidence>
<keyword evidence="1" id="KW-0675">Receptor</keyword>
<protein>
    <recommendedName>
        <fullName evidence="4">PAS domain-containing protein</fullName>
    </recommendedName>
</protein>
<feature type="compositionally biased region" description="Basic and acidic residues" evidence="3">
    <location>
        <begin position="280"/>
        <end position="291"/>
    </location>
</feature>
<sequence length="387" mass="41733">MGQALCKCASARTGQTKEANPLHAGNPEPVVHIISKSHSDLSDLQEAEGSYGKEEIKNRPVIISVTAGAGDEPAASELLSFSPYPVTLIDIEPEHHQPIVFVNTVFLKGLGYTEEDVVGKPWTDFLKTPFGHELHSDVQSRITEAFETGCEFRETAACDTSSGDVTTLQLLFLPVCKNPDSGITHYVCIHVASQTSKRTPEQQKPIPLPNLPKWADDVPTARYVSVTMKNHTPEQLLGGTADALGIRVGSFNGMPRQPKVRRPSSLGLAAAATPPPAAAEKPEEKEKDAKKKSPSKATKQGGRKSRFAPASEDDGAQDDSPMSGVLGPGPVGNLRHDSALMGAITSQKGKMTANMASNRVPRTKEEVWLHRLRDLLTSPLEDLNKTE</sequence>
<name>A0AAW1PR04_9CHLO</name>
<evidence type="ECO:0000313" key="5">
    <source>
        <dbReference type="EMBL" id="KAK9810344.1"/>
    </source>
</evidence>
<dbReference type="CDD" id="cd00130">
    <property type="entry name" value="PAS"/>
    <property type="match status" value="1"/>
</dbReference>
<feature type="domain" description="PAS" evidence="4">
    <location>
        <begin position="71"/>
        <end position="149"/>
    </location>
</feature>
<dbReference type="Proteomes" id="UP001489004">
    <property type="component" value="Unassembled WGS sequence"/>
</dbReference>
<dbReference type="Pfam" id="PF13426">
    <property type="entry name" value="PAS_9"/>
    <property type="match status" value="1"/>
</dbReference>
<evidence type="ECO:0000256" key="3">
    <source>
        <dbReference type="SAM" id="MobiDB-lite"/>
    </source>
</evidence>
<dbReference type="PROSITE" id="PS50112">
    <property type="entry name" value="PAS"/>
    <property type="match status" value="1"/>
</dbReference>
<dbReference type="Gene3D" id="3.30.450.20">
    <property type="entry name" value="PAS domain"/>
    <property type="match status" value="1"/>
</dbReference>
<accession>A0AAW1PR04</accession>
<evidence type="ECO:0000313" key="6">
    <source>
        <dbReference type="Proteomes" id="UP001489004"/>
    </source>
</evidence>
<dbReference type="AlphaFoldDB" id="A0AAW1PR04"/>
<comment type="caution">
    <text evidence="5">The sequence shown here is derived from an EMBL/GenBank/DDBJ whole genome shotgun (WGS) entry which is preliminary data.</text>
</comment>